<name>F2DXT0_HORVV</name>
<feature type="transmembrane region" description="Helical" evidence="1">
    <location>
        <begin position="95"/>
        <end position="115"/>
    </location>
</feature>
<dbReference type="OrthoDB" id="696055at2759"/>
<keyword evidence="1" id="KW-0472">Membrane</keyword>
<reference evidence="3" key="3">
    <citation type="submission" date="2020-10" db="EMBL/GenBank/DDBJ databases">
        <authorList>
            <person name="Scholz U."/>
            <person name="Mascher M."/>
            <person name="Fiebig A."/>
        </authorList>
    </citation>
    <scope>NUCLEOTIDE SEQUENCE [LARGE SCALE GENOMIC DNA]</scope>
    <source>
        <strain evidence="3">cv. Morex</strain>
    </source>
</reference>
<gene>
    <name evidence="3" type="primary">LOC123405359</name>
</gene>
<reference evidence="3" key="4">
    <citation type="submission" date="2022-01" db="UniProtKB">
        <authorList>
            <consortium name="EnsemblPlants"/>
        </authorList>
    </citation>
    <scope>IDENTIFICATION</scope>
    <source>
        <strain evidence="3">subsp. vulgare</strain>
    </source>
</reference>
<reference evidence="4" key="2">
    <citation type="journal article" date="2012" name="Nature">
        <title>A physical, genetic and functional sequence assembly of the barley genome.</title>
        <authorList>
            <consortium name="The International Barley Genome Sequencing Consortium"/>
            <person name="Mayer K.F."/>
            <person name="Waugh R."/>
            <person name="Brown J.W."/>
            <person name="Schulman A."/>
            <person name="Langridge P."/>
            <person name="Platzer M."/>
            <person name="Fincher G.B."/>
            <person name="Muehlbauer G.J."/>
            <person name="Sato K."/>
            <person name="Close T.J."/>
            <person name="Wise R.P."/>
            <person name="Stein N."/>
        </authorList>
    </citation>
    <scope>NUCLEOTIDE SEQUENCE [LARGE SCALE GENOMIC DNA]</scope>
    <source>
        <strain evidence="4">cv. Morex</strain>
    </source>
</reference>
<dbReference type="OMA" id="DNAHELR"/>
<dbReference type="Gramene" id="HORVU.MOREX.r3.1HG0010170.1">
    <property type="protein sequence ID" value="HORVU.MOREX.r3.1HG0010170.1"/>
    <property type="gene ID" value="HORVU.MOREX.r3.1HG0010170"/>
</dbReference>
<protein>
    <submittedName>
        <fullName evidence="2">Predicted protein</fullName>
    </submittedName>
</protein>
<sequence>MAAPAGNDAAIPIPPDPLASSTDIMGSVKNRARVFTEAFMIMVCPVLLAILRGSAQSKLASAVAGAALFAGIGQFLVICPWKVVKNWACATSKILVHSCVVLLIGLACVIMNLIGLKSVPGYVTTLVMVGGSSFGMFCMSWRQVDGQATMSIAAFEEFKGSLDASAYFSAAVTAVLFLGLEALALEGLIKGDLKHLLAFPLGWSFVTCTLGIFSMLLVSVHPLIYGNPAMTSILRGSSFVLAVCVCVVVYYFTGAAVGEIKAIGWLSPSVVPSVVWLYLAIIPCITGNPTIPEEEHEPASLELIKITFAVFLAVSVINIDTSIGDCTWIIFPTALAIITGVQWRLMTHWKNVSGAVARAADVACVMSHLFMAVAVIPFALLAATGVTNQEANSIATAPMPSN</sequence>
<dbReference type="EnsemblPlants" id="HORVU.MOREX.r3.1HG0010140.1">
    <property type="protein sequence ID" value="HORVU.MOREX.r3.1HG0010140.1"/>
    <property type="gene ID" value="HORVU.MOREX.r3.1HG0010140"/>
</dbReference>
<feature type="transmembrane region" description="Helical" evidence="1">
    <location>
        <begin position="196"/>
        <end position="218"/>
    </location>
</feature>
<accession>F2DXT0</accession>
<proteinExistence type="evidence at transcript level"/>
<organism evidence="2">
    <name type="scientific">Hordeum vulgare subsp. vulgare</name>
    <name type="common">Domesticated barley</name>
    <dbReference type="NCBI Taxonomy" id="112509"/>
    <lineage>
        <taxon>Eukaryota</taxon>
        <taxon>Viridiplantae</taxon>
        <taxon>Streptophyta</taxon>
        <taxon>Embryophyta</taxon>
        <taxon>Tracheophyta</taxon>
        <taxon>Spermatophyta</taxon>
        <taxon>Magnoliopsida</taxon>
        <taxon>Liliopsida</taxon>
        <taxon>Poales</taxon>
        <taxon>Poaceae</taxon>
        <taxon>BOP clade</taxon>
        <taxon>Pooideae</taxon>
        <taxon>Triticodae</taxon>
        <taxon>Triticeae</taxon>
        <taxon>Hordeinae</taxon>
        <taxon>Hordeum</taxon>
    </lineage>
</organism>
<feature type="transmembrane region" description="Helical" evidence="1">
    <location>
        <begin position="164"/>
        <end position="184"/>
    </location>
</feature>
<dbReference type="Gramene" id="HORVU.MOREX.r3.1HG0010140.1">
    <property type="protein sequence ID" value="HORVU.MOREX.r3.1HG0010140.1"/>
    <property type="gene ID" value="HORVU.MOREX.r3.1HG0010140"/>
</dbReference>
<evidence type="ECO:0000313" key="3">
    <source>
        <dbReference type="EnsemblPlants" id="HORVU.MOREX.r3.1HG0010140.1"/>
    </source>
</evidence>
<keyword evidence="4" id="KW-1185">Reference proteome</keyword>
<dbReference type="Gramene" id="HORVU.MOREX.r2.1HG0007560.1">
    <property type="protein sequence ID" value="HORVU.MOREX.r2.1HG0007560.1"/>
    <property type="gene ID" value="HORVU.MOREX.r2.1HG0007560"/>
</dbReference>
<dbReference type="Proteomes" id="UP000011116">
    <property type="component" value="Chromosome 1H"/>
</dbReference>
<feature type="transmembrane region" description="Helical" evidence="1">
    <location>
        <begin position="63"/>
        <end position="83"/>
    </location>
</feature>
<keyword evidence="1" id="KW-1133">Transmembrane helix</keyword>
<feature type="transmembrane region" description="Helical" evidence="1">
    <location>
        <begin position="270"/>
        <end position="291"/>
    </location>
</feature>
<evidence type="ECO:0000256" key="1">
    <source>
        <dbReference type="SAM" id="Phobius"/>
    </source>
</evidence>
<feature type="transmembrane region" description="Helical" evidence="1">
    <location>
        <begin position="326"/>
        <end position="345"/>
    </location>
</feature>
<evidence type="ECO:0000313" key="2">
    <source>
        <dbReference type="EMBL" id="BAJ99901.1"/>
    </source>
</evidence>
<feature type="transmembrane region" description="Helical" evidence="1">
    <location>
        <begin position="238"/>
        <end position="258"/>
    </location>
</feature>
<feature type="transmembrane region" description="Helical" evidence="1">
    <location>
        <begin position="34"/>
        <end position="51"/>
    </location>
</feature>
<reference evidence="2" key="1">
    <citation type="journal article" date="2011" name="Plant Physiol.">
        <title>Comprehensive sequence analysis of 24,783 barley full-length cDNAs derived from 12 clone libraries.</title>
        <authorList>
            <person name="Matsumoto T."/>
            <person name="Tanaka T."/>
            <person name="Sakai H."/>
            <person name="Amano N."/>
            <person name="Kanamori H."/>
            <person name="Kurita K."/>
            <person name="Kikuta A."/>
            <person name="Kamiya K."/>
            <person name="Yamamoto M."/>
            <person name="Ikawa H."/>
            <person name="Fujii N."/>
            <person name="Hori K."/>
            <person name="Itoh T."/>
            <person name="Sato K."/>
        </authorList>
    </citation>
    <scope>NUCLEOTIDE SEQUENCE</scope>
    <source>
        <tissue evidence="2">Shoot and root</tissue>
    </source>
</reference>
<dbReference type="EMBL" id="AK368698">
    <property type="protein sequence ID" value="BAJ99901.1"/>
    <property type="molecule type" value="mRNA"/>
</dbReference>
<dbReference type="KEGG" id="hvg:123405349"/>
<dbReference type="AlphaFoldDB" id="F2DXT0"/>
<keyword evidence="1" id="KW-0812">Transmembrane</keyword>
<dbReference type="GeneID" id="123405359"/>
<feature type="transmembrane region" description="Helical" evidence="1">
    <location>
        <begin position="303"/>
        <end position="319"/>
    </location>
</feature>
<evidence type="ECO:0000313" key="4">
    <source>
        <dbReference type="Proteomes" id="UP000011116"/>
    </source>
</evidence>
<dbReference type="EnsemblPlants" id="HORVU.MOREX.r3.1HG0010170.1">
    <property type="protein sequence ID" value="HORVU.MOREX.r3.1HG0010170.1"/>
    <property type="gene ID" value="HORVU.MOREX.r3.1HG0010170"/>
</dbReference>
<feature type="transmembrane region" description="Helical" evidence="1">
    <location>
        <begin position="365"/>
        <end position="386"/>
    </location>
</feature>
<dbReference type="RefSeq" id="XP_044955013.1">
    <property type="nucleotide sequence ID" value="XM_045099078.1"/>
</dbReference>